<feature type="transmembrane region" description="Helical" evidence="8">
    <location>
        <begin position="119"/>
        <end position="141"/>
    </location>
</feature>
<gene>
    <name evidence="10" type="ORF">C448_05778</name>
</gene>
<dbReference type="GO" id="GO:0015232">
    <property type="term" value="F:heme transmembrane transporter activity"/>
    <property type="evidence" value="ECO:0007669"/>
    <property type="project" value="InterPro"/>
</dbReference>
<feature type="transmembrane region" description="Helical" evidence="8">
    <location>
        <begin position="182"/>
        <end position="204"/>
    </location>
</feature>
<reference evidence="10 11" key="1">
    <citation type="journal article" date="2014" name="PLoS Genet.">
        <title>Phylogenetically driven sequencing of extremely halophilic archaea reveals strategies for static and dynamic osmo-response.</title>
        <authorList>
            <person name="Becker E.A."/>
            <person name="Seitzer P.M."/>
            <person name="Tritt A."/>
            <person name="Larsen D."/>
            <person name="Krusor M."/>
            <person name="Yao A.I."/>
            <person name="Wu D."/>
            <person name="Madern D."/>
            <person name="Eisen J.A."/>
            <person name="Darling A.E."/>
            <person name="Facciotti M.T."/>
        </authorList>
    </citation>
    <scope>NUCLEOTIDE SEQUENCE [LARGE SCALE GENOMIC DNA]</scope>
    <source>
        <strain evidence="10 11">DSM 1307</strain>
    </source>
</reference>
<evidence type="ECO:0000259" key="9">
    <source>
        <dbReference type="Pfam" id="PF01578"/>
    </source>
</evidence>
<evidence type="ECO:0000256" key="6">
    <source>
        <dbReference type="ARBA" id="ARBA00023136"/>
    </source>
</evidence>
<accession>M0MMF2</accession>
<dbReference type="GO" id="GO:0017004">
    <property type="term" value="P:cytochrome complex assembly"/>
    <property type="evidence" value="ECO:0007669"/>
    <property type="project" value="UniProtKB-KW"/>
</dbReference>
<keyword evidence="11" id="KW-1185">Reference proteome</keyword>
<evidence type="ECO:0000256" key="4">
    <source>
        <dbReference type="ARBA" id="ARBA00022748"/>
    </source>
</evidence>
<evidence type="ECO:0000256" key="1">
    <source>
        <dbReference type="ARBA" id="ARBA00004141"/>
    </source>
</evidence>
<dbReference type="PANTHER" id="PTHR30071">
    <property type="entry name" value="HEME EXPORTER PROTEIN C"/>
    <property type="match status" value="1"/>
</dbReference>
<evidence type="ECO:0000256" key="5">
    <source>
        <dbReference type="ARBA" id="ARBA00022989"/>
    </source>
</evidence>
<dbReference type="EMBL" id="AOMC01000085">
    <property type="protein sequence ID" value="EMA46877.1"/>
    <property type="molecule type" value="Genomic_DNA"/>
</dbReference>
<protein>
    <submittedName>
        <fullName evidence="10">ABC-type transport system permease protein 2 (Heme exporter protein C)</fullName>
    </submittedName>
</protein>
<feature type="domain" description="Cytochrome c assembly protein" evidence="9">
    <location>
        <begin position="57"/>
        <end position="208"/>
    </location>
</feature>
<comment type="similarity">
    <text evidence="2">Belongs to the CcmC/CycZ/HelC family.</text>
</comment>
<evidence type="ECO:0000256" key="7">
    <source>
        <dbReference type="SAM" id="MobiDB-lite"/>
    </source>
</evidence>
<keyword evidence="3 8" id="KW-0812">Transmembrane</keyword>
<feature type="region of interest" description="Disordered" evidence="7">
    <location>
        <begin position="1"/>
        <end position="21"/>
    </location>
</feature>
<evidence type="ECO:0000256" key="2">
    <source>
        <dbReference type="ARBA" id="ARBA00005840"/>
    </source>
</evidence>
<dbReference type="Pfam" id="PF01578">
    <property type="entry name" value="Cytochrom_C_asm"/>
    <property type="match status" value="1"/>
</dbReference>
<dbReference type="eggNOG" id="arCOG00267">
    <property type="taxonomic scope" value="Archaea"/>
</dbReference>
<evidence type="ECO:0000313" key="10">
    <source>
        <dbReference type="EMBL" id="EMA46877.1"/>
    </source>
</evidence>
<dbReference type="PATRIC" id="fig|931277.6.peg.1129"/>
<dbReference type="GO" id="GO:0005886">
    <property type="term" value="C:plasma membrane"/>
    <property type="evidence" value="ECO:0007669"/>
    <property type="project" value="TreeGrafter"/>
</dbReference>
<evidence type="ECO:0000313" key="11">
    <source>
        <dbReference type="Proteomes" id="UP000011568"/>
    </source>
</evidence>
<evidence type="ECO:0000256" key="8">
    <source>
        <dbReference type="SAM" id="Phobius"/>
    </source>
</evidence>
<feature type="transmembrane region" description="Helical" evidence="8">
    <location>
        <begin position="45"/>
        <end position="65"/>
    </location>
</feature>
<dbReference type="PANTHER" id="PTHR30071:SF1">
    <property type="entry name" value="CYTOCHROME B_B6 PROTEIN-RELATED"/>
    <property type="match status" value="1"/>
</dbReference>
<dbReference type="GO" id="GO:0020037">
    <property type="term" value="F:heme binding"/>
    <property type="evidence" value="ECO:0007669"/>
    <property type="project" value="InterPro"/>
</dbReference>
<dbReference type="STRING" id="931277.C448_05778"/>
<comment type="caution">
    <text evidence="10">The sequence shown here is derived from an EMBL/GenBank/DDBJ whole genome shotgun (WGS) entry which is preliminary data.</text>
</comment>
<name>M0MMF2_HALMO</name>
<keyword evidence="4" id="KW-0201">Cytochrome c-type biogenesis</keyword>
<sequence>MGVIMDTNQSDSKGGGERGRTSNRRFSYVVARVVSVLHRVMDSRLVKWGTLGFGIASMLLVFGVASETMYGVENSGNLLAYWHIALAWIASVALATTFVGSALFLRYRGRFWSRLAHSAGELGFLLATLTLIFGSTWGKVIWNSWWEWTDVRLVTFLVVWFIYAGYLVVYSVVDREGDERYAAVYGVVGFVTVPISYASTRLWTPTFHETTLGNPTVSANIDPLTLVVSLVAATLLYIYLLGLRIHLHELEDKVLVRNATRR</sequence>
<dbReference type="Proteomes" id="UP000011568">
    <property type="component" value="Unassembled WGS sequence"/>
</dbReference>
<keyword evidence="5 8" id="KW-1133">Transmembrane helix</keyword>
<dbReference type="PRINTS" id="PR01386">
    <property type="entry name" value="CCMCBIOGNSIS"/>
</dbReference>
<keyword evidence="6 8" id="KW-0472">Membrane</keyword>
<dbReference type="InterPro" id="IPR045062">
    <property type="entry name" value="Cyt_c_biogenesis_CcsA/CcmC"/>
</dbReference>
<dbReference type="InterPro" id="IPR002541">
    <property type="entry name" value="Cyt_c_assembly"/>
</dbReference>
<organism evidence="10 11">
    <name type="scientific">Halococcus morrhuae DSM 1307</name>
    <dbReference type="NCBI Taxonomy" id="931277"/>
    <lineage>
        <taxon>Archaea</taxon>
        <taxon>Methanobacteriati</taxon>
        <taxon>Methanobacteriota</taxon>
        <taxon>Stenosarchaea group</taxon>
        <taxon>Halobacteria</taxon>
        <taxon>Halobacteriales</taxon>
        <taxon>Halococcaceae</taxon>
        <taxon>Halococcus</taxon>
    </lineage>
</organism>
<feature type="transmembrane region" description="Helical" evidence="8">
    <location>
        <begin position="224"/>
        <end position="243"/>
    </location>
</feature>
<dbReference type="AlphaFoldDB" id="M0MMF2"/>
<dbReference type="InterPro" id="IPR003557">
    <property type="entry name" value="Cyt_c_biogenesis_CcmC"/>
</dbReference>
<feature type="transmembrane region" description="Helical" evidence="8">
    <location>
        <begin position="85"/>
        <end position="107"/>
    </location>
</feature>
<evidence type="ECO:0000256" key="3">
    <source>
        <dbReference type="ARBA" id="ARBA00022692"/>
    </source>
</evidence>
<feature type="transmembrane region" description="Helical" evidence="8">
    <location>
        <begin position="153"/>
        <end position="173"/>
    </location>
</feature>
<comment type="subcellular location">
    <subcellularLocation>
        <location evidence="1">Membrane</location>
        <topology evidence="1">Multi-pass membrane protein</topology>
    </subcellularLocation>
</comment>
<feature type="compositionally biased region" description="Polar residues" evidence="7">
    <location>
        <begin position="1"/>
        <end position="12"/>
    </location>
</feature>
<proteinExistence type="inferred from homology"/>